<evidence type="ECO:0000259" key="3">
    <source>
        <dbReference type="Pfam" id="PF05532"/>
    </source>
</evidence>
<feature type="region of interest" description="Disordered" evidence="2">
    <location>
        <begin position="1"/>
        <end position="58"/>
    </location>
</feature>
<dbReference type="EMBL" id="JBIBSM010000013">
    <property type="protein sequence ID" value="MFF8279180.1"/>
    <property type="molecule type" value="Genomic_DNA"/>
</dbReference>
<organism evidence="4 5">
    <name type="scientific">Streptomyces lateritius</name>
    <dbReference type="NCBI Taxonomy" id="67313"/>
    <lineage>
        <taxon>Bacteria</taxon>
        <taxon>Bacillati</taxon>
        <taxon>Actinomycetota</taxon>
        <taxon>Actinomycetes</taxon>
        <taxon>Kitasatosporales</taxon>
        <taxon>Streptomycetaceae</taxon>
        <taxon>Streptomyces</taxon>
    </lineage>
</organism>
<accession>A0ABW6YHE4</accession>
<reference evidence="4 5" key="1">
    <citation type="submission" date="2024-10" db="EMBL/GenBank/DDBJ databases">
        <title>The Natural Products Discovery Center: Release of the First 8490 Sequenced Strains for Exploring Actinobacteria Biosynthetic Diversity.</title>
        <authorList>
            <person name="Kalkreuter E."/>
            <person name="Kautsar S.A."/>
            <person name="Yang D."/>
            <person name="Bader C.D."/>
            <person name="Teijaro C.N."/>
            <person name="Fluegel L."/>
            <person name="Davis C.M."/>
            <person name="Simpson J.R."/>
            <person name="Lauterbach L."/>
            <person name="Steele A.D."/>
            <person name="Gui C."/>
            <person name="Meng S."/>
            <person name="Li G."/>
            <person name="Viehrig K."/>
            <person name="Ye F."/>
            <person name="Su P."/>
            <person name="Kiefer A.F."/>
            <person name="Nichols A."/>
            <person name="Cepeda A.J."/>
            <person name="Yan W."/>
            <person name="Fan B."/>
            <person name="Jiang Y."/>
            <person name="Adhikari A."/>
            <person name="Zheng C.-J."/>
            <person name="Schuster L."/>
            <person name="Cowan T.M."/>
            <person name="Smanski M.J."/>
            <person name="Chevrette M.G."/>
            <person name="De Carvalho L.P.S."/>
            <person name="Shen B."/>
        </authorList>
    </citation>
    <scope>NUCLEOTIDE SEQUENCE [LARGE SCALE GENOMIC DNA]</scope>
    <source>
        <strain evidence="4 5">NPDC015755</strain>
    </source>
</reference>
<dbReference type="InterPro" id="IPR008462">
    <property type="entry name" value="CsbD"/>
</dbReference>
<dbReference type="RefSeq" id="WP_391936209.1">
    <property type="nucleotide sequence ID" value="NZ_JBIBSM010000013.1"/>
</dbReference>
<dbReference type="Proteomes" id="UP001603013">
    <property type="component" value="Unassembled WGS sequence"/>
</dbReference>
<comment type="caution">
    <text evidence="4">The sequence shown here is derived from an EMBL/GenBank/DDBJ whole genome shotgun (WGS) entry which is preliminary data.</text>
</comment>
<evidence type="ECO:0000256" key="1">
    <source>
        <dbReference type="ARBA" id="ARBA00009129"/>
    </source>
</evidence>
<sequence>MGKAKAKMEQMKGKAKQRVGDSTDDRSMQSEGRREKSVGKVREAAHDMVEGVKKSRKK</sequence>
<dbReference type="InterPro" id="IPR036629">
    <property type="entry name" value="YjbJ_sf"/>
</dbReference>
<feature type="domain" description="CsbD-like" evidence="3">
    <location>
        <begin position="3"/>
        <end position="54"/>
    </location>
</feature>
<protein>
    <submittedName>
        <fullName evidence="4">CsbD family protein</fullName>
    </submittedName>
</protein>
<evidence type="ECO:0000313" key="5">
    <source>
        <dbReference type="Proteomes" id="UP001603013"/>
    </source>
</evidence>
<dbReference type="Gene3D" id="1.10.1470.10">
    <property type="entry name" value="YjbJ"/>
    <property type="match status" value="1"/>
</dbReference>
<proteinExistence type="inferred from homology"/>
<evidence type="ECO:0000256" key="2">
    <source>
        <dbReference type="SAM" id="MobiDB-lite"/>
    </source>
</evidence>
<comment type="similarity">
    <text evidence="1">Belongs to the UPF0337 (CsbD) family.</text>
</comment>
<evidence type="ECO:0000313" key="4">
    <source>
        <dbReference type="EMBL" id="MFF8279180.1"/>
    </source>
</evidence>
<name>A0ABW6YHE4_9ACTN</name>
<keyword evidence="5" id="KW-1185">Reference proteome</keyword>
<dbReference type="SUPFAM" id="SSF69047">
    <property type="entry name" value="Hypothetical protein YjbJ"/>
    <property type="match status" value="1"/>
</dbReference>
<gene>
    <name evidence="4" type="ORF">ACF05T_24160</name>
</gene>
<dbReference type="Pfam" id="PF05532">
    <property type="entry name" value="CsbD"/>
    <property type="match status" value="1"/>
</dbReference>